<dbReference type="SUPFAM" id="SSF47616">
    <property type="entry name" value="GST C-terminal domain-like"/>
    <property type="match status" value="1"/>
</dbReference>
<dbReference type="Gene3D" id="1.20.1050.10">
    <property type="match status" value="1"/>
</dbReference>
<dbReference type="RefSeq" id="WP_012595750.1">
    <property type="nucleotide sequence ID" value="NC_011726.1"/>
</dbReference>
<organism evidence="3 4">
    <name type="scientific">Rippkaea orientalis (strain PCC 8801 / RF-1)</name>
    <name type="common">Cyanothece sp. (strain PCC 8801)</name>
    <dbReference type="NCBI Taxonomy" id="41431"/>
    <lineage>
        <taxon>Bacteria</taxon>
        <taxon>Bacillati</taxon>
        <taxon>Cyanobacteriota</taxon>
        <taxon>Cyanophyceae</taxon>
        <taxon>Oscillatoriophycideae</taxon>
        <taxon>Chroococcales</taxon>
        <taxon>Aphanothecaceae</taxon>
        <taxon>Rippkaea</taxon>
        <taxon>Rippkaea orientalis</taxon>
    </lineage>
</organism>
<dbReference type="KEGG" id="cyp:PCC8801_2474"/>
<dbReference type="InterPro" id="IPR040079">
    <property type="entry name" value="Glutathione_S-Trfase"/>
</dbReference>
<dbReference type="Proteomes" id="UP000008204">
    <property type="component" value="Chromosome"/>
</dbReference>
<evidence type="ECO:0000313" key="3">
    <source>
        <dbReference type="EMBL" id="ACK66483.1"/>
    </source>
</evidence>
<dbReference type="eggNOG" id="COG0625">
    <property type="taxonomic scope" value="Bacteria"/>
</dbReference>
<keyword evidence="4" id="KW-1185">Reference proteome</keyword>
<dbReference type="OrthoDB" id="465590at2"/>
<dbReference type="AlphaFoldDB" id="B7K3U3"/>
<dbReference type="Pfam" id="PF00043">
    <property type="entry name" value="GST_C"/>
    <property type="match status" value="1"/>
</dbReference>
<keyword evidence="3" id="KW-0808">Transferase</keyword>
<dbReference type="PROSITE" id="PS50404">
    <property type="entry name" value="GST_NTER"/>
    <property type="match status" value="1"/>
</dbReference>
<dbReference type="HOGENOM" id="CLU_011226_6_3_3"/>
<evidence type="ECO:0000313" key="4">
    <source>
        <dbReference type="Proteomes" id="UP000008204"/>
    </source>
</evidence>
<dbReference type="PANTHER" id="PTHR44051">
    <property type="entry name" value="GLUTATHIONE S-TRANSFERASE-RELATED"/>
    <property type="match status" value="1"/>
</dbReference>
<dbReference type="InterPro" id="IPR036282">
    <property type="entry name" value="Glutathione-S-Trfase_C_sf"/>
</dbReference>
<dbReference type="InterPro" id="IPR010987">
    <property type="entry name" value="Glutathione-S-Trfase_C-like"/>
</dbReference>
<feature type="domain" description="GST C-terminal" evidence="2">
    <location>
        <begin position="85"/>
        <end position="214"/>
    </location>
</feature>
<evidence type="ECO:0000259" key="2">
    <source>
        <dbReference type="PROSITE" id="PS50405"/>
    </source>
</evidence>
<dbReference type="EMBL" id="CP001287">
    <property type="protein sequence ID" value="ACK66483.1"/>
    <property type="molecule type" value="Genomic_DNA"/>
</dbReference>
<dbReference type="InterPro" id="IPR004046">
    <property type="entry name" value="GST_C"/>
</dbReference>
<proteinExistence type="predicted"/>
<gene>
    <name evidence="3" type="ordered locus">PCC8801_2474</name>
</gene>
<dbReference type="STRING" id="41431.PCC8801_2474"/>
<dbReference type="GO" id="GO:0016740">
    <property type="term" value="F:transferase activity"/>
    <property type="evidence" value="ECO:0007669"/>
    <property type="project" value="UniProtKB-KW"/>
</dbReference>
<accession>B7K3U3</accession>
<dbReference type="SUPFAM" id="SSF52833">
    <property type="entry name" value="Thioredoxin-like"/>
    <property type="match status" value="1"/>
</dbReference>
<dbReference type="PROSITE" id="PS50405">
    <property type="entry name" value="GST_CTER"/>
    <property type="match status" value="1"/>
</dbReference>
<protein>
    <submittedName>
        <fullName evidence="3">Glutathione S-transferase domain protein</fullName>
    </submittedName>
</protein>
<feature type="domain" description="GST N-terminal" evidence="1">
    <location>
        <begin position="1"/>
        <end position="80"/>
    </location>
</feature>
<dbReference type="InterPro" id="IPR036249">
    <property type="entry name" value="Thioredoxin-like_sf"/>
</dbReference>
<dbReference type="Pfam" id="PF13417">
    <property type="entry name" value="GST_N_3"/>
    <property type="match status" value="1"/>
</dbReference>
<name>B7K3U3_RIPO1</name>
<dbReference type="Gene3D" id="3.40.30.10">
    <property type="entry name" value="Glutaredoxin"/>
    <property type="match status" value="1"/>
</dbReference>
<dbReference type="SFLD" id="SFLDS00019">
    <property type="entry name" value="Glutathione_Transferase_(cytos"/>
    <property type="match status" value="1"/>
</dbReference>
<reference evidence="4" key="1">
    <citation type="journal article" date="2011" name="MBio">
        <title>Novel metabolic attributes of the genus Cyanothece, comprising a group of unicellular nitrogen-fixing Cyanobacteria.</title>
        <authorList>
            <person name="Bandyopadhyay A."/>
            <person name="Elvitigala T."/>
            <person name="Welsh E."/>
            <person name="Stockel J."/>
            <person name="Liberton M."/>
            <person name="Min H."/>
            <person name="Sherman L.A."/>
            <person name="Pakrasi H.B."/>
        </authorList>
    </citation>
    <scope>NUCLEOTIDE SEQUENCE [LARGE SCALE GENOMIC DNA]</scope>
    <source>
        <strain evidence="4">PCC 8801</strain>
    </source>
</reference>
<dbReference type="PANTHER" id="PTHR44051:SF8">
    <property type="entry name" value="GLUTATHIONE S-TRANSFERASE GSTA"/>
    <property type="match status" value="1"/>
</dbReference>
<dbReference type="SFLD" id="SFLDG00358">
    <property type="entry name" value="Main_(cytGST)"/>
    <property type="match status" value="1"/>
</dbReference>
<evidence type="ECO:0000259" key="1">
    <source>
        <dbReference type="PROSITE" id="PS50404"/>
    </source>
</evidence>
<sequence length="219" mass="24830">MLKLYHLPISFNSRRVWVALLEKGLEFELIPLKLDGDQFTPEFLALNPFHHIPVLVDGEFSVFESLAILDYLEAKYPNPSFLPSDPQGLARVRMIEFVTVNELIPAMTPLLRNMLGIMEITPEKQEEALGKIKPVLDLFEDWLGDRVYLVGDTLSLADIVAGTIVPMLPMFGVKLTGYTGLTAWVKRLMSRDSWSSTQATPQQIDTFKQTMQKMMSQRG</sequence>
<dbReference type="InterPro" id="IPR004045">
    <property type="entry name" value="Glutathione_S-Trfase_N"/>
</dbReference>